<evidence type="ECO:0000313" key="1">
    <source>
        <dbReference type="EMBL" id="GGB38845.1"/>
    </source>
</evidence>
<evidence type="ECO:0000313" key="2">
    <source>
        <dbReference type="Proteomes" id="UP000603352"/>
    </source>
</evidence>
<evidence type="ECO:0008006" key="3">
    <source>
        <dbReference type="Google" id="ProtNLM"/>
    </source>
</evidence>
<accession>A0ABQ1IG25</accession>
<dbReference type="SUPFAM" id="SSF56529">
    <property type="entry name" value="FAH"/>
    <property type="match status" value="1"/>
</dbReference>
<comment type="caution">
    <text evidence="1">The sequence shown here is derived from an EMBL/GenBank/DDBJ whole genome shotgun (WGS) entry which is preliminary data.</text>
</comment>
<dbReference type="EMBL" id="BMDZ01000020">
    <property type="protein sequence ID" value="GGB38845.1"/>
    <property type="molecule type" value="Genomic_DNA"/>
</dbReference>
<sequence>MSTLILKTPENHQLQVTVTSLIIAGWAGRDRHHVEEHIRELEAIGVPRPSSVPLFYRLSAQMLTQADEIEVLGPDSSGEAEVVLIGTDDGMWVTVGSDHTDRRVEAYSVAVSKQMAPKPVAREAWRFDEVVGHWDRLTLQSFAIIGGEAVPYQAGTVAGLLDPRTLIADYTGGDSRLATGQAMLCGTLAVIGGIRPAEAFEVHLDDPVLGRRIVHRYTTKVLPVIA</sequence>
<gene>
    <name evidence="1" type="ORF">GCM10011505_20520</name>
</gene>
<dbReference type="RefSeq" id="WP_188577455.1">
    <property type="nucleotide sequence ID" value="NZ_BMDZ01000020.1"/>
</dbReference>
<dbReference type="InterPro" id="IPR036663">
    <property type="entry name" value="Fumarylacetoacetase_C_sf"/>
</dbReference>
<protein>
    <recommendedName>
        <fullName evidence="3">DUF2848 domain-containing protein</fullName>
    </recommendedName>
</protein>
<dbReference type="InterPro" id="IPR021269">
    <property type="entry name" value="DUF2848"/>
</dbReference>
<keyword evidence="2" id="KW-1185">Reference proteome</keyword>
<proteinExistence type="predicted"/>
<dbReference type="Pfam" id="PF11010">
    <property type="entry name" value="DUF2848"/>
    <property type="match status" value="1"/>
</dbReference>
<organism evidence="1 2">
    <name type="scientific">Tistrella bauzanensis</name>
    <dbReference type="NCBI Taxonomy" id="657419"/>
    <lineage>
        <taxon>Bacteria</taxon>
        <taxon>Pseudomonadati</taxon>
        <taxon>Pseudomonadota</taxon>
        <taxon>Alphaproteobacteria</taxon>
        <taxon>Geminicoccales</taxon>
        <taxon>Geminicoccaceae</taxon>
        <taxon>Tistrella</taxon>
    </lineage>
</organism>
<dbReference type="Proteomes" id="UP000603352">
    <property type="component" value="Unassembled WGS sequence"/>
</dbReference>
<name>A0ABQ1IG25_9PROT</name>
<reference evidence="2" key="1">
    <citation type="journal article" date="2019" name="Int. J. Syst. Evol. Microbiol.">
        <title>The Global Catalogue of Microorganisms (GCM) 10K type strain sequencing project: providing services to taxonomists for standard genome sequencing and annotation.</title>
        <authorList>
            <consortium name="The Broad Institute Genomics Platform"/>
            <consortium name="The Broad Institute Genome Sequencing Center for Infectious Disease"/>
            <person name="Wu L."/>
            <person name="Ma J."/>
        </authorList>
    </citation>
    <scope>NUCLEOTIDE SEQUENCE [LARGE SCALE GENOMIC DNA]</scope>
    <source>
        <strain evidence="2">CGMCC 1.10188</strain>
    </source>
</reference>